<proteinExistence type="predicted"/>
<dbReference type="GO" id="GO:0003676">
    <property type="term" value="F:nucleic acid binding"/>
    <property type="evidence" value="ECO:0007669"/>
    <property type="project" value="InterPro"/>
</dbReference>
<comment type="caution">
    <text evidence="6">The sequence shown here is derived from an EMBL/GenBank/DDBJ whole genome shotgun (WGS) entry which is preliminary data.</text>
</comment>
<evidence type="ECO:0008006" key="8">
    <source>
        <dbReference type="Google" id="ProtNLM"/>
    </source>
</evidence>
<organism evidence="6 7">
    <name type="scientific">Mycena albidolilacea</name>
    <dbReference type="NCBI Taxonomy" id="1033008"/>
    <lineage>
        <taxon>Eukaryota</taxon>
        <taxon>Fungi</taxon>
        <taxon>Dikarya</taxon>
        <taxon>Basidiomycota</taxon>
        <taxon>Agaricomycotina</taxon>
        <taxon>Agaricomycetes</taxon>
        <taxon>Agaricomycetidae</taxon>
        <taxon>Agaricales</taxon>
        <taxon>Marasmiineae</taxon>
        <taxon>Mycenaceae</taxon>
        <taxon>Mycena</taxon>
    </lineage>
</organism>
<dbReference type="InterPro" id="IPR036859">
    <property type="entry name" value="CAP-Gly_dom_sf"/>
</dbReference>
<dbReference type="AlphaFoldDB" id="A0AAD7ERW9"/>
<keyword evidence="1" id="KW-0479">Metal-binding</keyword>
<name>A0AAD7ERW9_9AGAR</name>
<evidence type="ECO:0000256" key="1">
    <source>
        <dbReference type="PROSITE-ProRule" id="PRU00047"/>
    </source>
</evidence>
<feature type="compositionally biased region" description="Polar residues" evidence="3">
    <location>
        <begin position="212"/>
        <end position="229"/>
    </location>
</feature>
<dbReference type="Gene3D" id="4.10.60.10">
    <property type="entry name" value="Zinc finger, CCHC-type"/>
    <property type="match status" value="1"/>
</dbReference>
<keyword evidence="7" id="KW-1185">Reference proteome</keyword>
<keyword evidence="1" id="KW-0863">Zinc-finger</keyword>
<keyword evidence="2" id="KW-0175">Coiled coil</keyword>
<dbReference type="SMART" id="SM01052">
    <property type="entry name" value="CAP_GLY"/>
    <property type="match status" value="1"/>
</dbReference>
<evidence type="ECO:0000259" key="5">
    <source>
        <dbReference type="PROSITE" id="PS50245"/>
    </source>
</evidence>
<feature type="coiled-coil region" evidence="2">
    <location>
        <begin position="796"/>
        <end position="844"/>
    </location>
</feature>
<dbReference type="PANTHER" id="PTHR18916:SF83">
    <property type="entry name" value="TIP ELONGATION PROTEIN 1"/>
    <property type="match status" value="1"/>
</dbReference>
<feature type="domain" description="CCHC-type" evidence="4">
    <location>
        <begin position="1082"/>
        <end position="1096"/>
    </location>
</feature>
<feature type="region of interest" description="Disordered" evidence="3">
    <location>
        <begin position="200"/>
        <end position="443"/>
    </location>
</feature>
<feature type="compositionally biased region" description="Low complexity" evidence="3">
    <location>
        <begin position="343"/>
        <end position="352"/>
    </location>
</feature>
<dbReference type="GO" id="GO:0008270">
    <property type="term" value="F:zinc ion binding"/>
    <property type="evidence" value="ECO:0007669"/>
    <property type="project" value="UniProtKB-KW"/>
</dbReference>
<dbReference type="Proteomes" id="UP001218218">
    <property type="component" value="Unassembled WGS sequence"/>
</dbReference>
<gene>
    <name evidence="6" type="ORF">DFH08DRAFT_868449</name>
</gene>
<dbReference type="PANTHER" id="PTHR18916">
    <property type="entry name" value="DYNACTIN 1-RELATED MICROTUBULE-BINDING"/>
    <property type="match status" value="1"/>
</dbReference>
<evidence type="ECO:0000256" key="3">
    <source>
        <dbReference type="SAM" id="MobiDB-lite"/>
    </source>
</evidence>
<evidence type="ECO:0000313" key="6">
    <source>
        <dbReference type="EMBL" id="KAJ7346498.1"/>
    </source>
</evidence>
<dbReference type="PROSITE" id="PS50245">
    <property type="entry name" value="CAP_GLY_2"/>
    <property type="match status" value="1"/>
</dbReference>
<evidence type="ECO:0000313" key="7">
    <source>
        <dbReference type="Proteomes" id="UP001218218"/>
    </source>
</evidence>
<evidence type="ECO:0000259" key="4">
    <source>
        <dbReference type="PROSITE" id="PS50158"/>
    </source>
</evidence>
<reference evidence="6" key="1">
    <citation type="submission" date="2023-03" db="EMBL/GenBank/DDBJ databases">
        <title>Massive genome expansion in bonnet fungi (Mycena s.s.) driven by repeated elements and novel gene families across ecological guilds.</title>
        <authorList>
            <consortium name="Lawrence Berkeley National Laboratory"/>
            <person name="Harder C.B."/>
            <person name="Miyauchi S."/>
            <person name="Viragh M."/>
            <person name="Kuo A."/>
            <person name="Thoen E."/>
            <person name="Andreopoulos B."/>
            <person name="Lu D."/>
            <person name="Skrede I."/>
            <person name="Drula E."/>
            <person name="Henrissat B."/>
            <person name="Morin E."/>
            <person name="Kohler A."/>
            <person name="Barry K."/>
            <person name="LaButti K."/>
            <person name="Morin E."/>
            <person name="Salamov A."/>
            <person name="Lipzen A."/>
            <person name="Mereny Z."/>
            <person name="Hegedus B."/>
            <person name="Baldrian P."/>
            <person name="Stursova M."/>
            <person name="Weitz H."/>
            <person name="Taylor A."/>
            <person name="Grigoriev I.V."/>
            <person name="Nagy L.G."/>
            <person name="Martin F."/>
            <person name="Kauserud H."/>
        </authorList>
    </citation>
    <scope>NUCLEOTIDE SEQUENCE</scope>
    <source>
        <strain evidence="6">CBHHK002</strain>
    </source>
</reference>
<feature type="region of interest" description="Disordered" evidence="3">
    <location>
        <begin position="1"/>
        <end position="27"/>
    </location>
</feature>
<sequence length="1102" mass="119558">MKPRRPSAIPTPGRSRSSSTVQPAVPVPDVEYMSRAFADAIKANDPALHRTSRTSDFSSASLSPQSTSFGPRPSSVASSSSARIPERAKTPSTRPASRQSDVFGKSTIRATPRASEVGEGMRGKWEPVLNENVRVESLGVEGTLRFRGNIDGKPGLWAGVELSGGFAGKGKNDGSVAGKQYFSCPPNCGIFVATTKLSAPTVGPGAVHRPSSVASSRGGRTTPSISGRITPSTSTSMSFSTSSRMTPSASTSRMSTGRTTPSNGGRITPSSYAGRTPGTTPSARPRSRTLTKPATTPAASLTNKLTAGSRASKYVSMTAKQLSSRDATSSTPPRPALAPPASPARNLISPSPVSRPNPSPTRTPASPFTTPKPSLGGRVSGGIGRPSMGTPRARIPSAVAMPPPASPVTRSVSQNGEGAAWASPRPESASSTRSMLHEEREQLQSRIQALEYENQRLRTASVPPEPDQDSQAQLEALRLDYEDTQSRASELETQLKAAEQDLEARTAKIQELETASSQVLASLDEEKAQGEGRIRTLEQELEESQLLAQTLKETIAGKETAEREGGEKLKAKLAEIATLEFQLKQTQTEFDEERQELGEQVDELRQAGQETIALYEERLSAVDREKEELEARIVTLEARTRAAARSPSPTAAPKVASSATEIDNETLRDQIVHLQKKVSRLEDALEDAHAASERDEAALGERMRRLKEKEEAAKKELSEGRKEVERMIKSEASARRRVEEVEEALQESTVALEDARAEVEGLRAELTNLDGLVAGNGDGDLYSRVAQVAKRVSTDKSRFTDEIAKLQDLVEEAQRRETEATEEVEKLRQALAAQSTEVDAMKKKANRDMALNNGIQSPHSPSVSKHDLSAAKEEITGLKHIVQELQKESLAATQRTKLLESENQLLLSEAEQLRQEVQILEENLDNSLTREESALDEAPSGDLASLQRLMKDQKVKFEMELEQLRKRLGDSEMKSARVAHDLNKEISELEALIESKIYREDELEQELERTKDKLARQRKSSKGSSEVVETRRRAGSVAGSDVSDTEGVCEICEKPGHDIFTCSLLSAGTPTDDRTSDSELFCEDCESHGHVAADCPHSLDVF</sequence>
<evidence type="ECO:0000256" key="2">
    <source>
        <dbReference type="SAM" id="Coils"/>
    </source>
</evidence>
<feature type="region of interest" description="Disordered" evidence="3">
    <location>
        <begin position="1010"/>
        <end position="1042"/>
    </location>
</feature>
<dbReference type="EMBL" id="JARIHO010000020">
    <property type="protein sequence ID" value="KAJ7346498.1"/>
    <property type="molecule type" value="Genomic_DNA"/>
</dbReference>
<keyword evidence="1" id="KW-0862">Zinc</keyword>
<feature type="compositionally biased region" description="Pro residues" evidence="3">
    <location>
        <begin position="332"/>
        <end position="342"/>
    </location>
</feature>
<feature type="domain" description="CAP-Gly" evidence="5">
    <location>
        <begin position="148"/>
        <end position="193"/>
    </location>
</feature>
<dbReference type="Gene3D" id="2.30.30.190">
    <property type="entry name" value="CAP Gly-rich-like domain"/>
    <property type="match status" value="1"/>
</dbReference>
<accession>A0AAD7ERW9</accession>
<feature type="region of interest" description="Disordered" evidence="3">
    <location>
        <begin position="49"/>
        <end position="107"/>
    </location>
</feature>
<dbReference type="SUPFAM" id="SSF74924">
    <property type="entry name" value="Cap-Gly domain"/>
    <property type="match status" value="1"/>
</dbReference>
<dbReference type="InterPro" id="IPR000938">
    <property type="entry name" value="CAP-Gly_domain"/>
</dbReference>
<feature type="compositionally biased region" description="Polar residues" evidence="3">
    <location>
        <begin position="257"/>
        <end position="306"/>
    </location>
</feature>
<dbReference type="InterPro" id="IPR001878">
    <property type="entry name" value="Znf_CCHC"/>
</dbReference>
<feature type="region of interest" description="Disordered" evidence="3">
    <location>
        <begin position="456"/>
        <end position="490"/>
    </location>
</feature>
<dbReference type="Pfam" id="PF01302">
    <property type="entry name" value="CAP_GLY"/>
    <property type="match status" value="1"/>
</dbReference>
<feature type="compositionally biased region" description="Polar residues" evidence="3">
    <location>
        <begin position="54"/>
        <end position="69"/>
    </location>
</feature>
<dbReference type="PROSITE" id="PS50158">
    <property type="entry name" value="ZF_CCHC"/>
    <property type="match status" value="1"/>
</dbReference>
<feature type="compositionally biased region" description="Polar residues" evidence="3">
    <location>
        <begin position="90"/>
        <end position="100"/>
    </location>
</feature>
<protein>
    <recommendedName>
        <fullName evidence="8">CAP-Gly domain-containing protein</fullName>
    </recommendedName>
</protein>
<feature type="compositionally biased region" description="Low complexity" evidence="3">
    <location>
        <begin position="230"/>
        <end position="256"/>
    </location>
</feature>
<dbReference type="PROSITE" id="PS00845">
    <property type="entry name" value="CAP_GLY_1"/>
    <property type="match status" value="1"/>
</dbReference>